<dbReference type="FunFam" id="1.20.1250.20:FF:000106">
    <property type="entry name" value="MFS transporter, putative"/>
    <property type="match status" value="1"/>
</dbReference>
<keyword evidence="9" id="KW-1185">Reference proteome</keyword>
<dbReference type="Pfam" id="PF07690">
    <property type="entry name" value="MFS_1"/>
    <property type="match status" value="1"/>
</dbReference>
<comment type="subcellular location">
    <subcellularLocation>
        <location evidence="1">Membrane</location>
        <topology evidence="1">Multi-pass membrane protein</topology>
    </subcellularLocation>
</comment>
<reference evidence="8 9" key="1">
    <citation type="submission" date="2018-03" db="EMBL/GenBank/DDBJ databases">
        <authorList>
            <person name="Guldener U."/>
        </authorList>
    </citation>
    <scope>NUCLEOTIDE SEQUENCE [LARGE SCALE GENOMIC DNA]</scope>
    <source>
        <strain evidence="8 9">DAOM196992</strain>
    </source>
</reference>
<accession>A0A5C3F5S9</accession>
<feature type="transmembrane region" description="Helical" evidence="7">
    <location>
        <begin position="461"/>
        <end position="483"/>
    </location>
</feature>
<keyword evidence="3 7" id="KW-0812">Transmembrane</keyword>
<feature type="compositionally biased region" description="Basic and acidic residues" evidence="6">
    <location>
        <begin position="50"/>
        <end position="59"/>
    </location>
</feature>
<feature type="transmembrane region" description="Helical" evidence="7">
    <location>
        <begin position="428"/>
        <end position="449"/>
    </location>
</feature>
<dbReference type="InterPro" id="IPR036259">
    <property type="entry name" value="MFS_trans_sf"/>
</dbReference>
<evidence type="ECO:0000256" key="1">
    <source>
        <dbReference type="ARBA" id="ARBA00004141"/>
    </source>
</evidence>
<evidence type="ECO:0000256" key="3">
    <source>
        <dbReference type="ARBA" id="ARBA00022692"/>
    </source>
</evidence>
<dbReference type="GO" id="GO:0016020">
    <property type="term" value="C:membrane"/>
    <property type="evidence" value="ECO:0007669"/>
    <property type="project" value="UniProtKB-SubCell"/>
</dbReference>
<feature type="transmembrane region" description="Helical" evidence="7">
    <location>
        <begin position="520"/>
        <end position="542"/>
    </location>
</feature>
<evidence type="ECO:0000256" key="2">
    <source>
        <dbReference type="ARBA" id="ARBA00022448"/>
    </source>
</evidence>
<protein>
    <submittedName>
        <fullName evidence="8">Related to permease</fullName>
    </submittedName>
</protein>
<feature type="transmembrane region" description="Helical" evidence="7">
    <location>
        <begin position="160"/>
        <end position="178"/>
    </location>
</feature>
<keyword evidence="2" id="KW-0813">Transport</keyword>
<evidence type="ECO:0000256" key="6">
    <source>
        <dbReference type="SAM" id="MobiDB-lite"/>
    </source>
</evidence>
<sequence>MSYIPQLSKLPDVESHHIHDPTASSSSPYATPKLEEDKIFPQPRSVQSDSGEKRTHPLEGIRQPSGSSATLSDVHIFQDEAIAAHWKGVYERSSYEGRHRFDPSFEWTPEEDRQLLKKVDLRVTCWSWAMFLALDLVRKNISRALADNFLADLGMSLNDYNNGLLVFLLCFLFAELPSGLVSKKVGADRWVPTQIVSWSIIGAAQAAITGKAGFLVTRALLGLTMGGFLPDQLLYLSYFYTSKELSTRVGWFYTVIGISQVLGSLLAAGFLELRGLNGLAGWRYLFAFEGLIAGVIGLMAFFLMPNSPTATKGRFFSKRGWFSEREEKIIVNKILRDDPSKGDMNNRQGVSPRELWRALCEKDLWPIYLMGLVVFIPWQPPTLIISLLLKQMGYNTLRSNLLAIPGQVLFSINSVLLTWLSVRTNERGLVSSIANFWTLPFLVALYCLPEKVSMHLAWVRYALITCITAVPYCHPILIGWFTPRIPTRGSLYNMMVQVSTILATRVYMTNDRPFYNKGNLALIIISAVAILQAWLTKAYYVWRNRQKQAVWSAMSHEQQTRYTTTTTDRGTQRLDVRFVH</sequence>
<feature type="transmembrane region" description="Helical" evidence="7">
    <location>
        <begin position="285"/>
        <end position="304"/>
    </location>
</feature>
<dbReference type="EMBL" id="OOIP01000016">
    <property type="protein sequence ID" value="SPO39863.1"/>
    <property type="molecule type" value="Genomic_DNA"/>
</dbReference>
<proteinExistence type="predicted"/>
<dbReference type="AlphaFoldDB" id="A0A5C3F5S9"/>
<dbReference type="InterPro" id="IPR011701">
    <property type="entry name" value="MFS"/>
</dbReference>
<evidence type="ECO:0000313" key="9">
    <source>
        <dbReference type="Proteomes" id="UP000323386"/>
    </source>
</evidence>
<dbReference type="GO" id="GO:0022857">
    <property type="term" value="F:transmembrane transporter activity"/>
    <property type="evidence" value="ECO:0007669"/>
    <property type="project" value="InterPro"/>
</dbReference>
<dbReference type="Gene3D" id="1.20.1250.20">
    <property type="entry name" value="MFS general substrate transporter like domains"/>
    <property type="match status" value="1"/>
</dbReference>
<evidence type="ECO:0000313" key="8">
    <source>
        <dbReference type="EMBL" id="SPO39863.1"/>
    </source>
</evidence>
<evidence type="ECO:0000256" key="5">
    <source>
        <dbReference type="ARBA" id="ARBA00023136"/>
    </source>
</evidence>
<feature type="transmembrane region" description="Helical" evidence="7">
    <location>
        <begin position="401"/>
        <end position="422"/>
    </location>
</feature>
<feature type="transmembrane region" description="Helical" evidence="7">
    <location>
        <begin position="251"/>
        <end position="273"/>
    </location>
</feature>
<evidence type="ECO:0000256" key="7">
    <source>
        <dbReference type="SAM" id="Phobius"/>
    </source>
</evidence>
<dbReference type="SUPFAM" id="SSF103473">
    <property type="entry name" value="MFS general substrate transporter"/>
    <property type="match status" value="1"/>
</dbReference>
<evidence type="ECO:0000256" key="4">
    <source>
        <dbReference type="ARBA" id="ARBA00022989"/>
    </source>
</evidence>
<feature type="transmembrane region" description="Helical" evidence="7">
    <location>
        <begin position="190"/>
        <end position="208"/>
    </location>
</feature>
<feature type="transmembrane region" description="Helical" evidence="7">
    <location>
        <begin position="365"/>
        <end position="389"/>
    </location>
</feature>
<dbReference type="PANTHER" id="PTHR43791">
    <property type="entry name" value="PERMEASE-RELATED"/>
    <property type="match status" value="1"/>
</dbReference>
<feature type="region of interest" description="Disordered" evidence="6">
    <location>
        <begin position="1"/>
        <end position="69"/>
    </location>
</feature>
<keyword evidence="4 7" id="KW-1133">Transmembrane helix</keyword>
<dbReference type="Proteomes" id="UP000323386">
    <property type="component" value="Unassembled WGS sequence"/>
</dbReference>
<organism evidence="8 9">
    <name type="scientific">Pseudozyma flocculosa</name>
    <dbReference type="NCBI Taxonomy" id="84751"/>
    <lineage>
        <taxon>Eukaryota</taxon>
        <taxon>Fungi</taxon>
        <taxon>Dikarya</taxon>
        <taxon>Basidiomycota</taxon>
        <taxon>Ustilaginomycotina</taxon>
        <taxon>Ustilaginomycetes</taxon>
        <taxon>Ustilaginales</taxon>
        <taxon>Ustilaginaceae</taxon>
        <taxon>Pseudozyma</taxon>
    </lineage>
</organism>
<gene>
    <name evidence="8" type="ORF">PSFLO_05344</name>
</gene>
<dbReference type="OrthoDB" id="1935484at2759"/>
<keyword evidence="5 7" id="KW-0472">Membrane</keyword>
<name>A0A5C3F5S9_9BASI</name>
<feature type="compositionally biased region" description="Basic and acidic residues" evidence="6">
    <location>
        <begin position="11"/>
        <end position="20"/>
    </location>
</feature>
<dbReference type="PANTHER" id="PTHR43791:SF65">
    <property type="entry name" value="MAJOR FACILITATOR SUPERFAMILY (MFS) PROFILE DOMAIN-CONTAINING PROTEIN-RELATED"/>
    <property type="match status" value="1"/>
</dbReference>